<dbReference type="Pfam" id="PF04258">
    <property type="entry name" value="Peptidase_A22B"/>
    <property type="match status" value="1"/>
</dbReference>
<feature type="transmembrane region" description="Helical" evidence="8">
    <location>
        <begin position="290"/>
        <end position="307"/>
    </location>
</feature>
<dbReference type="Pfam" id="PF02225">
    <property type="entry name" value="PA"/>
    <property type="match status" value="1"/>
</dbReference>
<accession>A0A6I8Q747</accession>
<feature type="transmembrane region" description="Helical" evidence="8">
    <location>
        <begin position="402"/>
        <end position="422"/>
    </location>
</feature>
<feature type="transmembrane region" description="Helical" evidence="8">
    <location>
        <begin position="342"/>
        <end position="362"/>
    </location>
</feature>
<reference evidence="11" key="2">
    <citation type="submission" date="2020-05" db="UniProtKB">
        <authorList>
            <consortium name="Ensembl"/>
        </authorList>
    </citation>
    <scope>IDENTIFICATION</scope>
</reference>
<feature type="signal peptide" evidence="9">
    <location>
        <begin position="1"/>
        <end position="22"/>
    </location>
</feature>
<feature type="transmembrane region" description="Helical" evidence="8">
    <location>
        <begin position="313"/>
        <end position="330"/>
    </location>
</feature>
<dbReference type="SMART" id="SM00730">
    <property type="entry name" value="PSN"/>
    <property type="match status" value="1"/>
</dbReference>
<feature type="transmembrane region" description="Helical" evidence="8">
    <location>
        <begin position="434"/>
        <end position="457"/>
    </location>
</feature>
<evidence type="ECO:0000259" key="10">
    <source>
        <dbReference type="Pfam" id="PF02225"/>
    </source>
</evidence>
<dbReference type="PANTHER" id="PTHR12174:SF34">
    <property type="entry name" value="SIGNAL PEPTIDE PEPTIDASE-LIKE 2A"/>
    <property type="match status" value="1"/>
</dbReference>
<dbReference type="Bgee" id="ENSXETG00000022052">
    <property type="expression patterns" value="Expressed in mesonephros and 18 other cell types or tissues"/>
</dbReference>
<evidence type="ECO:0000256" key="9">
    <source>
        <dbReference type="SAM" id="SignalP"/>
    </source>
</evidence>
<evidence type="ECO:0000256" key="3">
    <source>
        <dbReference type="ARBA" id="ARBA00006859"/>
    </source>
</evidence>
<dbReference type="GO" id="GO:0031090">
    <property type="term" value="C:organelle membrane"/>
    <property type="evidence" value="ECO:0007669"/>
    <property type="project" value="UniProtKB-ARBA"/>
</dbReference>
<feature type="transmembrane region" description="Helical" evidence="8">
    <location>
        <begin position="463"/>
        <end position="480"/>
    </location>
</feature>
<dbReference type="InterPro" id="IPR007369">
    <property type="entry name" value="Peptidase_A22B_SPP"/>
</dbReference>
<keyword evidence="6 8" id="KW-1133">Transmembrane helix</keyword>
<dbReference type="Gene3D" id="3.50.30.30">
    <property type="match status" value="1"/>
</dbReference>
<dbReference type="GO" id="GO:0012505">
    <property type="term" value="C:endomembrane system"/>
    <property type="evidence" value="ECO:0007669"/>
    <property type="project" value="UniProtKB-SubCell"/>
</dbReference>
<keyword evidence="4 8" id="KW-0812">Transmembrane</keyword>
<dbReference type="GO" id="GO:0042500">
    <property type="term" value="F:aspartic endopeptidase activity, intramembrane cleaving"/>
    <property type="evidence" value="ECO:0007669"/>
    <property type="project" value="InterPro"/>
</dbReference>
<organism evidence="11">
    <name type="scientific">Xenopus tropicalis</name>
    <name type="common">Western clawed frog</name>
    <name type="synonym">Silurana tropicalis</name>
    <dbReference type="NCBI Taxonomy" id="8364"/>
    <lineage>
        <taxon>Eukaryota</taxon>
        <taxon>Metazoa</taxon>
        <taxon>Chordata</taxon>
        <taxon>Craniata</taxon>
        <taxon>Vertebrata</taxon>
        <taxon>Euteleostomi</taxon>
        <taxon>Amphibia</taxon>
        <taxon>Batrachia</taxon>
        <taxon>Anura</taxon>
        <taxon>Pipoidea</taxon>
        <taxon>Pipidae</taxon>
        <taxon>Xenopodinae</taxon>
        <taxon>Xenopus</taxon>
        <taxon>Silurana</taxon>
    </lineage>
</organism>
<sequence>MGSSVPLGLTLLLLLHWAQVHANQGILHAIGNQDPSSAKDYCITYNSTWTPLPASYSNATYYELEDLSFLSLCSATEVPQSRLKDKAVVVLIGNCSILAKAAIAQNSGAKLLLVASKEGLPFLADNKSDYKSLTIPIAYIRYRDVKDMKPSLGSSVRVTLYSPALPKFDFSMLLIFLISVFTVALGGYWSGLSELEDLRPSPPGTETEGRKKKDDNVTFTPLTVIFFVVICCVMLLLLYFFYKWLVYVIIAVFCLASATSLFNCLSAIIQNIPYGKCRISCCNKSAEVRLFFLAAFCIAVSVTWVVFRNEDRWIWILQDILGIAFCLNFIKTLRMPNFKACVILLGLLLLYDVFFVFITPFITKNGDTYLEVPDEPYSTNEKLPVVIRVPRLEFSANTLCQMSFSLLGFGDIIVPGLLVAYCRRFDVRSTSSMIYYICCTIAYAVGMVLTFIVLTLMKMGQPALLYLVPCTLLTSSVIAWRRKEMKKFWNGGGYEIMEHMDNAVNEEGLTSSEQEEQ</sequence>
<comment type="subcellular location">
    <subcellularLocation>
        <location evidence="1">Endomembrane system</location>
        <topology evidence="1">Multi-pass membrane protein</topology>
    </subcellularLocation>
    <subcellularLocation>
        <location evidence="2">Membrane</location>
        <topology evidence="2">Multi-pass membrane protein</topology>
        <orientation evidence="2">Lumenal side</orientation>
    </subcellularLocation>
</comment>
<evidence type="ECO:0000256" key="1">
    <source>
        <dbReference type="ARBA" id="ARBA00004127"/>
    </source>
</evidence>
<comment type="similarity">
    <text evidence="3">Belongs to the peptidase A22B family.</text>
</comment>
<dbReference type="AlphaFoldDB" id="A0A6I8Q747"/>
<evidence type="ECO:0000313" key="11">
    <source>
        <dbReference type="Ensembl" id="ENSXETP00000068374"/>
    </source>
</evidence>
<dbReference type="GeneTree" id="ENSGT00940000157722"/>
<evidence type="ECO:0000256" key="5">
    <source>
        <dbReference type="ARBA" id="ARBA00022801"/>
    </source>
</evidence>
<gene>
    <name evidence="11" type="primary">sppl2a</name>
</gene>
<feature type="transmembrane region" description="Helical" evidence="8">
    <location>
        <begin position="247"/>
        <end position="269"/>
    </location>
</feature>
<protein>
    <submittedName>
        <fullName evidence="11">Signal peptide peptidase-like 2A</fullName>
    </submittedName>
</protein>
<evidence type="ECO:0000256" key="8">
    <source>
        <dbReference type="SAM" id="Phobius"/>
    </source>
</evidence>
<evidence type="ECO:0000256" key="7">
    <source>
        <dbReference type="ARBA" id="ARBA00023136"/>
    </source>
</evidence>
<evidence type="ECO:0000256" key="4">
    <source>
        <dbReference type="ARBA" id="ARBA00022692"/>
    </source>
</evidence>
<dbReference type="Xenbase" id="XB-GENE-993495">
    <property type="gene designation" value="sppl2a"/>
</dbReference>
<evidence type="ECO:0000256" key="2">
    <source>
        <dbReference type="ARBA" id="ARBA00004366"/>
    </source>
</evidence>
<dbReference type="InterPro" id="IPR003137">
    <property type="entry name" value="PA_domain"/>
</dbReference>
<feature type="chain" id="PRO_5031001887" evidence="9">
    <location>
        <begin position="23"/>
        <end position="517"/>
    </location>
</feature>
<dbReference type="Ensembl" id="ENSXETT00000084550">
    <property type="protein sequence ID" value="ENSXETP00000068374"/>
    <property type="gene ID" value="ENSXETG00000022052"/>
</dbReference>
<dbReference type="InterPro" id="IPR006639">
    <property type="entry name" value="Preselin/SPP"/>
</dbReference>
<keyword evidence="7 8" id="KW-0472">Membrane</keyword>
<keyword evidence="5" id="KW-0378">Hydrolase</keyword>
<keyword evidence="9" id="KW-0732">Signal</keyword>
<feature type="transmembrane region" description="Helical" evidence="8">
    <location>
        <begin position="170"/>
        <end position="189"/>
    </location>
</feature>
<proteinExistence type="inferred from homology"/>
<evidence type="ECO:0000256" key="6">
    <source>
        <dbReference type="ARBA" id="ARBA00022989"/>
    </source>
</evidence>
<feature type="domain" description="PA" evidence="10">
    <location>
        <begin position="73"/>
        <end position="146"/>
    </location>
</feature>
<reference evidence="11" key="1">
    <citation type="journal article" date="2010" name="Science">
        <title>The genome of the Western clawed frog Xenopus tropicalis.</title>
        <authorList>
            <person name="Hellsten U."/>
            <person name="Harland R.M."/>
            <person name="Gilchrist M.J."/>
            <person name="Hendrix D."/>
            <person name="Jurka J."/>
            <person name="Kapitonov V."/>
            <person name="Ovcharenko I."/>
            <person name="Putnam N.H."/>
            <person name="Shu S."/>
            <person name="Taher L."/>
            <person name="Blitz I.L."/>
            <person name="Blumberg B."/>
            <person name="Dichmann D.S."/>
            <person name="Dubchak I."/>
            <person name="Amaya E."/>
            <person name="Detter J.C."/>
            <person name="Fletcher R."/>
            <person name="Gerhard D.S."/>
            <person name="Goodstein D."/>
            <person name="Graves T."/>
            <person name="Grigoriev I.V."/>
            <person name="Grimwood J."/>
            <person name="Kawashima T."/>
            <person name="Lindquist E."/>
            <person name="Lucas S.M."/>
            <person name="Mead P.E."/>
            <person name="Mitros T."/>
            <person name="Ogino H."/>
            <person name="Ohta Y."/>
            <person name="Poliakov A.V."/>
            <person name="Pollet N."/>
            <person name="Robert J."/>
            <person name="Salamov A."/>
            <person name="Sater A.K."/>
            <person name="Schmutz J."/>
            <person name="Terry A."/>
            <person name="Vize P.D."/>
            <person name="Warren W.C."/>
            <person name="Wells D."/>
            <person name="Wills A."/>
            <person name="Wilson R.K."/>
            <person name="Zimmerman L.B."/>
            <person name="Zorn A.M."/>
            <person name="Grainger R."/>
            <person name="Grammer T."/>
            <person name="Khokha M.K."/>
            <person name="Richardson P.M."/>
            <person name="Rokhsar D.S."/>
        </authorList>
    </citation>
    <scope>NUCLEOTIDE SEQUENCE [LARGE SCALE GENOMIC DNA]</scope>
    <source>
        <strain evidence="11">Nigerian</strain>
    </source>
</reference>
<feature type="transmembrane region" description="Helical" evidence="8">
    <location>
        <begin position="219"/>
        <end position="241"/>
    </location>
</feature>
<dbReference type="PANTHER" id="PTHR12174">
    <property type="entry name" value="SIGNAL PEPTIDE PEPTIDASE"/>
    <property type="match status" value="1"/>
</dbReference>
<name>A0A6I8Q747_XENTR</name>
<dbReference type="GO" id="GO:0005737">
    <property type="term" value="C:cytoplasm"/>
    <property type="evidence" value="ECO:0007669"/>
    <property type="project" value="UniProtKB-ARBA"/>
</dbReference>